<feature type="region of interest" description="Disordered" evidence="1">
    <location>
        <begin position="1"/>
        <end position="36"/>
    </location>
</feature>
<reference evidence="3" key="1">
    <citation type="submission" date="2018-11" db="EMBL/GenBank/DDBJ databases">
        <title>Complete genome sequence of Paenibacillus sp. ML311-T8.</title>
        <authorList>
            <person name="Nam Y.-D."/>
            <person name="Kang J."/>
            <person name="Chung W.-H."/>
            <person name="Park Y.S."/>
        </authorList>
    </citation>
    <scope>NUCLEOTIDE SEQUENCE [LARGE SCALE GENOMIC DNA]</scope>
    <source>
        <strain evidence="3">ML311-T8</strain>
    </source>
</reference>
<dbReference type="EMBL" id="CP034235">
    <property type="protein sequence ID" value="QGQ99692.1"/>
    <property type="molecule type" value="Genomic_DNA"/>
</dbReference>
<sequence>MRTQPTRGIHTLPPTLPQPQPNYKPSNNKLPPMITAPPYIQHEESHRIPPCLNPTNHQYFAVISCDLMQLEDDRLSA</sequence>
<dbReference type="KEGG" id="ppsc:EHS13_34945"/>
<evidence type="ECO:0000313" key="3">
    <source>
        <dbReference type="Proteomes" id="UP000426246"/>
    </source>
</evidence>
<keyword evidence="3" id="KW-1185">Reference proteome</keyword>
<dbReference type="Proteomes" id="UP000426246">
    <property type="component" value="Chromosome"/>
</dbReference>
<evidence type="ECO:0000313" key="2">
    <source>
        <dbReference type="EMBL" id="QGQ99692.1"/>
    </source>
</evidence>
<organism evidence="2 3">
    <name type="scientific">Paenibacillus psychroresistens</name>
    <dbReference type="NCBI Taxonomy" id="1778678"/>
    <lineage>
        <taxon>Bacteria</taxon>
        <taxon>Bacillati</taxon>
        <taxon>Bacillota</taxon>
        <taxon>Bacilli</taxon>
        <taxon>Bacillales</taxon>
        <taxon>Paenibacillaceae</taxon>
        <taxon>Paenibacillus</taxon>
    </lineage>
</organism>
<protein>
    <submittedName>
        <fullName evidence="2">Uncharacterized protein</fullName>
    </submittedName>
</protein>
<gene>
    <name evidence="2" type="ORF">EHS13_34945</name>
</gene>
<name>A0A6B8RV12_9BACL</name>
<evidence type="ECO:0000256" key="1">
    <source>
        <dbReference type="SAM" id="MobiDB-lite"/>
    </source>
</evidence>
<proteinExistence type="predicted"/>
<dbReference type="AlphaFoldDB" id="A0A6B8RV12"/>
<accession>A0A6B8RV12</accession>